<dbReference type="FunFam" id="2.70.70.10:FF:000006">
    <property type="entry name" value="M23 family peptidase"/>
    <property type="match status" value="1"/>
</dbReference>
<evidence type="ECO:0000313" key="3">
    <source>
        <dbReference type="EMBL" id="NEV61976.1"/>
    </source>
</evidence>
<gene>
    <name evidence="3" type="ORF">G3446_08745</name>
</gene>
<dbReference type="Pfam" id="PF01551">
    <property type="entry name" value="Peptidase_M23"/>
    <property type="match status" value="1"/>
</dbReference>
<dbReference type="AlphaFoldDB" id="A0A6M0JWR7"/>
<organism evidence="3 4">
    <name type="scientific">Thiorhodococcus minor</name>
    <dbReference type="NCBI Taxonomy" id="57489"/>
    <lineage>
        <taxon>Bacteria</taxon>
        <taxon>Pseudomonadati</taxon>
        <taxon>Pseudomonadota</taxon>
        <taxon>Gammaproteobacteria</taxon>
        <taxon>Chromatiales</taxon>
        <taxon>Chromatiaceae</taxon>
        <taxon>Thiorhodococcus</taxon>
    </lineage>
</organism>
<reference evidence="3 4" key="1">
    <citation type="submission" date="2020-02" db="EMBL/GenBank/DDBJ databases">
        <title>Genome sequences of Thiorhodococcus mannitoliphagus and Thiorhodococcus minor, purple sulfur photosynthetic bacteria in the gammaproteobacterial family, Chromatiaceae.</title>
        <authorList>
            <person name="Aviles F.A."/>
            <person name="Meyer T.E."/>
            <person name="Kyndt J.A."/>
        </authorList>
    </citation>
    <scope>NUCLEOTIDE SEQUENCE [LARGE SCALE GENOMIC DNA]</scope>
    <source>
        <strain evidence="3 4">DSM 11518</strain>
    </source>
</reference>
<dbReference type="EMBL" id="JAAIJQ010000020">
    <property type="protein sequence ID" value="NEV61976.1"/>
    <property type="molecule type" value="Genomic_DNA"/>
</dbReference>
<dbReference type="CDD" id="cd12797">
    <property type="entry name" value="M23_peptidase"/>
    <property type="match status" value="1"/>
</dbReference>
<dbReference type="RefSeq" id="WP_164452451.1">
    <property type="nucleotide sequence ID" value="NZ_JAAIJQ010000020.1"/>
</dbReference>
<comment type="caution">
    <text evidence="3">The sequence shown here is derived from an EMBL/GenBank/DDBJ whole genome shotgun (WGS) entry which is preliminary data.</text>
</comment>
<proteinExistence type="predicted"/>
<dbReference type="InterPro" id="IPR016047">
    <property type="entry name" value="M23ase_b-sheet_dom"/>
</dbReference>
<dbReference type="InterPro" id="IPR011055">
    <property type="entry name" value="Dup_hybrid_motif"/>
</dbReference>
<dbReference type="Gene3D" id="2.70.70.10">
    <property type="entry name" value="Glucose Permease (Domain IIA)"/>
    <property type="match status" value="1"/>
</dbReference>
<protein>
    <submittedName>
        <fullName evidence="3">M23 family metallopeptidase</fullName>
    </submittedName>
</protein>
<keyword evidence="1" id="KW-0472">Membrane</keyword>
<sequence>MRHRDMARASRGHAVIIILAVLTFSLTGVALGYWVGRYAAAPSVASITIERPHADEVASRPQAQPRASDDMDAVVVRLGEMQARLTRLDALGERLVEMSGLNPEEFDFEDPPPQGGPDQGAVKDYTIKELASELTNVIALIQDRERKLDLIQDFIVEKDLARKALPAGWPVRSGYVSSNYGFRVHPVKKVRLFHDGVDFASPRGAPIFAVADGVVAFSGRKGGYGNVVDIRHIDGLITRYAHNSRNLVKEGQLVRQGQKIATVGATGTATGPHVHFEVRRGDKAINPMPYLRSKPRQAIASTGSDLDS</sequence>
<keyword evidence="1" id="KW-0812">Transmembrane</keyword>
<dbReference type="InterPro" id="IPR050570">
    <property type="entry name" value="Cell_wall_metabolism_enzyme"/>
</dbReference>
<dbReference type="SUPFAM" id="SSF51261">
    <property type="entry name" value="Duplicated hybrid motif"/>
    <property type="match status" value="1"/>
</dbReference>
<evidence type="ECO:0000259" key="2">
    <source>
        <dbReference type="Pfam" id="PF01551"/>
    </source>
</evidence>
<dbReference type="GO" id="GO:0004222">
    <property type="term" value="F:metalloendopeptidase activity"/>
    <property type="evidence" value="ECO:0007669"/>
    <property type="project" value="TreeGrafter"/>
</dbReference>
<feature type="domain" description="M23ase beta-sheet core" evidence="2">
    <location>
        <begin position="193"/>
        <end position="287"/>
    </location>
</feature>
<keyword evidence="4" id="KW-1185">Reference proteome</keyword>
<name>A0A6M0JWR7_9GAMM</name>
<feature type="transmembrane region" description="Helical" evidence="1">
    <location>
        <begin position="12"/>
        <end position="35"/>
    </location>
</feature>
<dbReference type="PANTHER" id="PTHR21666">
    <property type="entry name" value="PEPTIDASE-RELATED"/>
    <property type="match status" value="1"/>
</dbReference>
<accession>A0A6M0JWR7</accession>
<keyword evidence="1" id="KW-1133">Transmembrane helix</keyword>
<evidence type="ECO:0000313" key="4">
    <source>
        <dbReference type="Proteomes" id="UP000483379"/>
    </source>
</evidence>
<evidence type="ECO:0000256" key="1">
    <source>
        <dbReference type="SAM" id="Phobius"/>
    </source>
</evidence>
<dbReference type="Proteomes" id="UP000483379">
    <property type="component" value="Unassembled WGS sequence"/>
</dbReference>
<dbReference type="PANTHER" id="PTHR21666:SF270">
    <property type="entry name" value="MUREIN HYDROLASE ACTIVATOR ENVC"/>
    <property type="match status" value="1"/>
</dbReference>